<evidence type="ECO:0000313" key="1">
    <source>
        <dbReference type="EMBL" id="DAF50786.1"/>
    </source>
</evidence>
<dbReference type="EMBL" id="BK032600">
    <property type="protein sequence ID" value="DAF50786.1"/>
    <property type="molecule type" value="Genomic_DNA"/>
</dbReference>
<proteinExistence type="predicted"/>
<accession>A0A8S5SJP8</accession>
<organism evidence="1">
    <name type="scientific">Myoviridae sp. ct04y17</name>
    <dbReference type="NCBI Taxonomy" id="2827652"/>
    <lineage>
        <taxon>Viruses</taxon>
        <taxon>Duplodnaviria</taxon>
        <taxon>Heunggongvirae</taxon>
        <taxon>Uroviricota</taxon>
        <taxon>Caudoviricetes</taxon>
    </lineage>
</organism>
<reference evidence="1" key="1">
    <citation type="journal article" date="2021" name="Proc. Natl. Acad. Sci. U.S.A.">
        <title>A Catalog of Tens of Thousands of Viruses from Human Metagenomes Reveals Hidden Associations with Chronic Diseases.</title>
        <authorList>
            <person name="Tisza M.J."/>
            <person name="Buck C.B."/>
        </authorList>
    </citation>
    <scope>NUCLEOTIDE SEQUENCE</scope>
    <source>
        <strain evidence="1">Ct04y17</strain>
    </source>
</reference>
<name>A0A8S5SJP8_9CAUD</name>
<protein>
    <submittedName>
        <fullName evidence="1">Uncharacterized protein</fullName>
    </submittedName>
</protein>
<sequence>MMKELWQLIKMLFSSKPGDFDTPELLPMKHYPFKGYRFMMWCGRMIYRAENKENIDRYMQTYAGKESLTHETIHLRQAQVIGSWVKYYWRYFVEWIKGNPICHPASSAYYTIPYEMEAYANEGNPDYPVNYNGNNLSRYKIKGGRKKLYKSVGGTSKAWKTYIRTL</sequence>